<dbReference type="AlphaFoldDB" id="A0A6C0DAY0"/>
<evidence type="ECO:0000313" key="1">
    <source>
        <dbReference type="EMBL" id="QHT13581.1"/>
    </source>
</evidence>
<dbReference type="EMBL" id="MN739575">
    <property type="protein sequence ID" value="QHT13581.1"/>
    <property type="molecule type" value="Genomic_DNA"/>
</dbReference>
<reference evidence="1" key="1">
    <citation type="journal article" date="2020" name="Nature">
        <title>Giant virus diversity and host interactions through global metagenomics.</title>
        <authorList>
            <person name="Schulz F."/>
            <person name="Roux S."/>
            <person name="Paez-Espino D."/>
            <person name="Jungbluth S."/>
            <person name="Walsh D.A."/>
            <person name="Denef V.J."/>
            <person name="McMahon K.D."/>
            <person name="Konstantinidis K.T."/>
            <person name="Eloe-Fadrosh E.A."/>
            <person name="Kyrpides N.C."/>
            <person name="Woyke T."/>
        </authorList>
    </citation>
    <scope>NUCLEOTIDE SEQUENCE</scope>
    <source>
        <strain evidence="1">GVMAG-M-3300023174-132</strain>
    </source>
</reference>
<sequence length="119" mass="13234">MSSRIGHKTKLVSGGDSQMVLSDLHPTAFWFGVRVLASASAASVPDMKFFYSLYMGDFCSARGYLINGVLQDLPMKFTAAQAKAVDLKIFVSPVYSESLPAEEAYYVPYQLRLFFDEMP</sequence>
<protein>
    <submittedName>
        <fullName evidence="1">Uncharacterized protein</fullName>
    </submittedName>
</protein>
<organism evidence="1">
    <name type="scientific">viral metagenome</name>
    <dbReference type="NCBI Taxonomy" id="1070528"/>
    <lineage>
        <taxon>unclassified sequences</taxon>
        <taxon>metagenomes</taxon>
        <taxon>organismal metagenomes</taxon>
    </lineage>
</organism>
<accession>A0A6C0DAY0</accession>
<name>A0A6C0DAY0_9ZZZZ</name>
<proteinExistence type="predicted"/>